<name>A0A3M8SWQ1_9GAMM</name>
<dbReference type="EMBL" id="RIBS01000005">
    <property type="protein sequence ID" value="RNF83132.1"/>
    <property type="molecule type" value="Genomic_DNA"/>
</dbReference>
<reference evidence="1 2" key="1">
    <citation type="submission" date="2018-11" db="EMBL/GenBank/DDBJ databases">
        <title>Lysobacter cryohumiis sp. nov., isolated from soil in the Tianshan Mountains, Xinjiang, China.</title>
        <authorList>
            <person name="Luo Y."/>
            <person name="Sheng H."/>
        </authorList>
    </citation>
    <scope>NUCLEOTIDE SEQUENCE [LARGE SCALE GENOMIC DNA]</scope>
    <source>
        <strain evidence="1 2">ZS60</strain>
    </source>
</reference>
<evidence type="ECO:0000313" key="1">
    <source>
        <dbReference type="EMBL" id="RNF83132.1"/>
    </source>
</evidence>
<dbReference type="AlphaFoldDB" id="A0A3M8SWQ1"/>
<protein>
    <submittedName>
        <fullName evidence="1">DUF2239 family protein</fullName>
    </submittedName>
</protein>
<gene>
    <name evidence="1" type="ORF">EER27_11490</name>
</gene>
<accession>A0A3M8SWQ1</accession>
<dbReference type="RefSeq" id="WP_123088264.1">
    <property type="nucleotide sequence ID" value="NZ_RIBS01000005.1"/>
</dbReference>
<proteinExistence type="predicted"/>
<dbReference type="InterPro" id="IPR018715">
    <property type="entry name" value="DUF2239"/>
</dbReference>
<sequence length="212" mass="22482">MNPPITCTAFSGVRRFASGSPADVAVAIKQAIDRGETATLLAFDDRSGTQLDFDLRGSVDDVRERAQARVDQTATANVAVGGDAEAAAAVPARGGPGRPKLGVVAREITLLPRHWQWLADQPGGASVTLRKLVEQARGAGTHRERQRRAQDAAYRFMSAMAGNEAGFEEASRALFAADGPRFDACIASWPVDVRELAQRLAAAAFLAVDQPA</sequence>
<dbReference type="Proteomes" id="UP000267049">
    <property type="component" value="Unassembled WGS sequence"/>
</dbReference>
<organism evidence="1 2">
    <name type="scientific">Montanilutibacter psychrotolerans</name>
    <dbReference type="NCBI Taxonomy" id="1327343"/>
    <lineage>
        <taxon>Bacteria</taxon>
        <taxon>Pseudomonadati</taxon>
        <taxon>Pseudomonadota</taxon>
        <taxon>Gammaproteobacteria</taxon>
        <taxon>Lysobacterales</taxon>
        <taxon>Lysobacteraceae</taxon>
        <taxon>Montanilutibacter</taxon>
    </lineage>
</organism>
<dbReference type="OrthoDB" id="282960at2"/>
<comment type="caution">
    <text evidence="1">The sequence shown here is derived from an EMBL/GenBank/DDBJ whole genome shotgun (WGS) entry which is preliminary data.</text>
</comment>
<keyword evidence="2" id="KW-1185">Reference proteome</keyword>
<dbReference type="Pfam" id="PF09998">
    <property type="entry name" value="DUF2239"/>
    <property type="match status" value="1"/>
</dbReference>
<evidence type="ECO:0000313" key="2">
    <source>
        <dbReference type="Proteomes" id="UP000267049"/>
    </source>
</evidence>